<accession>A0A0B7KPX9</accession>
<gene>
    <name evidence="1" type="ORF">BN869_000012884_1</name>
</gene>
<dbReference type="EMBL" id="CDPU01000075">
    <property type="protein sequence ID" value="CEO56826.1"/>
    <property type="molecule type" value="Genomic_DNA"/>
</dbReference>
<evidence type="ECO:0000313" key="1">
    <source>
        <dbReference type="EMBL" id="CEO56826.1"/>
    </source>
</evidence>
<name>A0A0B7KPX9_BIOOC</name>
<reference evidence="1" key="1">
    <citation type="submission" date="2015-01" db="EMBL/GenBank/DDBJ databases">
        <authorList>
            <person name="Durling Mikael"/>
        </authorList>
    </citation>
    <scope>NUCLEOTIDE SEQUENCE</scope>
</reference>
<dbReference type="AlphaFoldDB" id="A0A0B7KPX9"/>
<proteinExistence type="predicted"/>
<organism evidence="1">
    <name type="scientific">Bionectria ochroleuca</name>
    <name type="common">Gliocladium roseum</name>
    <dbReference type="NCBI Taxonomy" id="29856"/>
    <lineage>
        <taxon>Eukaryota</taxon>
        <taxon>Fungi</taxon>
        <taxon>Dikarya</taxon>
        <taxon>Ascomycota</taxon>
        <taxon>Pezizomycotina</taxon>
        <taxon>Sordariomycetes</taxon>
        <taxon>Hypocreomycetidae</taxon>
        <taxon>Hypocreales</taxon>
        <taxon>Bionectriaceae</taxon>
        <taxon>Clonostachys</taxon>
    </lineage>
</organism>
<protein>
    <submittedName>
        <fullName evidence="1">Uncharacterized protein</fullName>
    </submittedName>
</protein>
<sequence length="78" mass="8428">MPISVVPALYCPITTMNWPSARVSSTSIKKPIKGSMILCSNCDTPKAMLAMLNLVNATNIHPQESKDTSIPEVEAIAR</sequence>